<evidence type="ECO:0000313" key="1">
    <source>
        <dbReference type="EMBL" id="BBW97233.1"/>
    </source>
</evidence>
<dbReference type="RefSeq" id="WP_172418652.1">
    <property type="nucleotide sequence ID" value="NZ_AP022557.1"/>
</dbReference>
<accession>A0A679FML9</accession>
<protein>
    <recommendedName>
        <fullName evidence="3">Minor capsid protein</fullName>
    </recommendedName>
</protein>
<name>A0A679FML9_9BACL</name>
<sequence length="366" mass="41283">MTPERSQQLSAPVVDVYMAIEEQILINIAKHLREGKPLTENNAPAWQAEKLMQLGTLTQRNVIAIAKHAQMSINAVSEALEKAGYEAIREIEGDLAEAVQMGVAIQPPAVAESTALAAILTAYQQQARNVFNLVNTTMLSQAEQAYIDILNETVGKVLTGVATPDQALRETAARWAEHGIPAMVDKRGRKWTTEAYINMVIRSTSNRVANEMQFARMDDYGVDLIEVSSHVDARPKCAPYQGKIYSRSGRHPKYPSFNSTSYGDPGGLLGVNCRHVIYPFIEGVSKQRFHPYPLDQVQKAYRLSQQQRRLEREIRYAKRELKMMEALGDQEGVKAARAKVRERQAAIRRFVAEHDLKRNYEREQVY</sequence>
<keyword evidence="2" id="KW-1185">Reference proteome</keyword>
<dbReference type="InterPro" id="IPR009319">
    <property type="entry name" value="Phage_A118_VSP1"/>
</dbReference>
<evidence type="ECO:0008006" key="3">
    <source>
        <dbReference type="Google" id="ProtNLM"/>
    </source>
</evidence>
<dbReference type="Proteomes" id="UP000501421">
    <property type="component" value="Chromosome"/>
</dbReference>
<reference evidence="2" key="1">
    <citation type="journal article" date="2020" name="Microbiol. Resour. Announc.">
        <title>Complete Genome Sequence of Geobacillus sp. Strain E55-1, Isolated from Mine Geyser in Japan.</title>
        <authorList>
            <person name="Miyazaki K."/>
            <person name="Hase E."/>
            <person name="Tokito N."/>
        </authorList>
    </citation>
    <scope>NUCLEOTIDE SEQUENCE [LARGE SCALE GENOMIC DNA]</scope>
    <source>
        <strain evidence="2">E55-1</strain>
    </source>
</reference>
<dbReference type="EMBL" id="AP022557">
    <property type="protein sequence ID" value="BBW97233.1"/>
    <property type="molecule type" value="Genomic_DNA"/>
</dbReference>
<dbReference type="GO" id="GO:0005198">
    <property type="term" value="F:structural molecule activity"/>
    <property type="evidence" value="ECO:0007669"/>
    <property type="project" value="InterPro"/>
</dbReference>
<dbReference type="Pfam" id="PF06152">
    <property type="entry name" value="Phage_min_cap2"/>
    <property type="match status" value="1"/>
</dbReference>
<dbReference type="AlphaFoldDB" id="A0A679FML9"/>
<evidence type="ECO:0000313" key="2">
    <source>
        <dbReference type="Proteomes" id="UP000501421"/>
    </source>
</evidence>
<gene>
    <name evidence="1" type="ORF">GsuE55_20660</name>
</gene>
<proteinExistence type="predicted"/>
<organism evidence="1 2">
    <name type="scientific">Geobacillus subterraneus</name>
    <dbReference type="NCBI Taxonomy" id="129338"/>
    <lineage>
        <taxon>Bacteria</taxon>
        <taxon>Bacillati</taxon>
        <taxon>Bacillota</taxon>
        <taxon>Bacilli</taxon>
        <taxon>Bacillales</taxon>
        <taxon>Anoxybacillaceae</taxon>
        <taxon>Geobacillus</taxon>
    </lineage>
</organism>